<feature type="region of interest" description="Disordered" evidence="2">
    <location>
        <begin position="732"/>
        <end position="755"/>
    </location>
</feature>
<comment type="caution">
    <text evidence="4">The sequence shown here is derived from an EMBL/GenBank/DDBJ whole genome shotgun (WGS) entry which is preliminary data.</text>
</comment>
<protein>
    <submittedName>
        <fullName evidence="4">GRIN3 protein</fullName>
    </submittedName>
</protein>
<dbReference type="AlphaFoldDB" id="A0A7L0L106"/>
<dbReference type="GO" id="GO:0031175">
    <property type="term" value="P:neuron projection development"/>
    <property type="evidence" value="ECO:0007669"/>
    <property type="project" value="TreeGrafter"/>
</dbReference>
<feature type="compositionally biased region" description="Polar residues" evidence="2">
    <location>
        <begin position="475"/>
        <end position="486"/>
    </location>
</feature>
<feature type="compositionally biased region" description="Low complexity" evidence="2">
    <location>
        <begin position="617"/>
        <end position="636"/>
    </location>
</feature>
<evidence type="ECO:0000313" key="4">
    <source>
        <dbReference type="EMBL" id="NXK62768.1"/>
    </source>
</evidence>
<feature type="compositionally biased region" description="Polar residues" evidence="2">
    <location>
        <begin position="431"/>
        <end position="444"/>
    </location>
</feature>
<gene>
    <name evidence="4" type="primary">Gprin3</name>
    <name evidence="4" type="ORF">SYLVIR_R11529</name>
</gene>
<name>A0A7L0L106_9SYLV</name>
<evidence type="ECO:0000259" key="3">
    <source>
        <dbReference type="Pfam" id="PF15235"/>
    </source>
</evidence>
<organism evidence="4 5">
    <name type="scientific">Sylvietta virens</name>
    <name type="common">Green crombec</name>
    <dbReference type="NCBI Taxonomy" id="208069"/>
    <lineage>
        <taxon>Eukaryota</taxon>
        <taxon>Metazoa</taxon>
        <taxon>Chordata</taxon>
        <taxon>Craniata</taxon>
        <taxon>Vertebrata</taxon>
        <taxon>Euteleostomi</taxon>
        <taxon>Archelosauria</taxon>
        <taxon>Archosauria</taxon>
        <taxon>Dinosauria</taxon>
        <taxon>Saurischia</taxon>
        <taxon>Theropoda</taxon>
        <taxon>Coelurosauria</taxon>
        <taxon>Aves</taxon>
        <taxon>Neognathae</taxon>
        <taxon>Neoaves</taxon>
        <taxon>Telluraves</taxon>
        <taxon>Australaves</taxon>
        <taxon>Passeriformes</taxon>
        <taxon>Sylvioidea</taxon>
        <taxon>Sylviidae</taxon>
        <taxon>Acrocephalinae</taxon>
        <taxon>Sylvietta</taxon>
    </lineage>
</organism>
<dbReference type="InterPro" id="IPR032745">
    <property type="entry name" value="GRIN_C"/>
</dbReference>
<comment type="function">
    <text evidence="1">May be involved in neurite outgrowth.</text>
</comment>
<feature type="compositionally biased region" description="Polar residues" evidence="2">
    <location>
        <begin position="135"/>
        <end position="156"/>
    </location>
</feature>
<evidence type="ECO:0000256" key="1">
    <source>
        <dbReference type="ARBA" id="ARBA00002358"/>
    </source>
</evidence>
<feature type="non-terminal residue" evidence="4">
    <location>
        <position position="1"/>
    </location>
</feature>
<feature type="region of interest" description="Disordered" evidence="2">
    <location>
        <begin position="1"/>
        <end position="52"/>
    </location>
</feature>
<feature type="compositionally biased region" description="Polar residues" evidence="2">
    <location>
        <begin position="284"/>
        <end position="311"/>
    </location>
</feature>
<evidence type="ECO:0000313" key="5">
    <source>
        <dbReference type="Proteomes" id="UP000567822"/>
    </source>
</evidence>
<dbReference type="EMBL" id="VXAN01000112">
    <property type="protein sequence ID" value="NXK62768.1"/>
    <property type="molecule type" value="Genomic_DNA"/>
</dbReference>
<feature type="compositionally biased region" description="Polar residues" evidence="2">
    <location>
        <begin position="175"/>
        <end position="187"/>
    </location>
</feature>
<dbReference type="Proteomes" id="UP000567822">
    <property type="component" value="Unassembled WGS sequence"/>
</dbReference>
<feature type="non-terminal residue" evidence="4">
    <location>
        <position position="783"/>
    </location>
</feature>
<feature type="compositionally biased region" description="Polar residues" evidence="2">
    <location>
        <begin position="733"/>
        <end position="749"/>
    </location>
</feature>
<feature type="region of interest" description="Disordered" evidence="2">
    <location>
        <begin position="71"/>
        <end position="187"/>
    </location>
</feature>
<feature type="region of interest" description="Disordered" evidence="2">
    <location>
        <begin position="199"/>
        <end position="313"/>
    </location>
</feature>
<dbReference type="PANTHER" id="PTHR15718">
    <property type="entry name" value="G PROTEIN-REGULATED INDUCER OF NEURITE OUTGROWTH C-TERMINAL DOMAIN-CONTAINING PROTEIN"/>
    <property type="match status" value="1"/>
</dbReference>
<feature type="domain" description="G protein-regulated inducer of neurite outgrowth C-terminal" evidence="3">
    <location>
        <begin position="647"/>
        <end position="778"/>
    </location>
</feature>
<feature type="compositionally biased region" description="Polar residues" evidence="2">
    <location>
        <begin position="493"/>
        <end position="507"/>
    </location>
</feature>
<proteinExistence type="predicted"/>
<dbReference type="PANTHER" id="PTHR15718:SF6">
    <property type="entry name" value="G PROTEIN-REGULATED INDUCER OF NEURITE OUTGROWTH 3"/>
    <property type="match status" value="1"/>
</dbReference>
<feature type="compositionally biased region" description="Basic and acidic residues" evidence="2">
    <location>
        <begin position="642"/>
        <end position="651"/>
    </location>
</feature>
<accession>A0A7L0L106</accession>
<reference evidence="4 5" key="1">
    <citation type="submission" date="2019-09" db="EMBL/GenBank/DDBJ databases">
        <title>Bird 10,000 Genomes (B10K) Project - Family phase.</title>
        <authorList>
            <person name="Zhang G."/>
        </authorList>
    </citation>
    <scope>NUCLEOTIDE SEQUENCE [LARGE SCALE GENOMIC DNA]</scope>
    <source>
        <strain evidence="4">B10K-DU-009-59</strain>
        <tissue evidence="4">Muscle</tissue>
    </source>
</reference>
<dbReference type="Pfam" id="PF15235">
    <property type="entry name" value="GRIN_C"/>
    <property type="match status" value="1"/>
</dbReference>
<dbReference type="InterPro" id="IPR026646">
    <property type="entry name" value="GPRIN2-like/GPRIN3"/>
</dbReference>
<keyword evidence="5" id="KW-1185">Reference proteome</keyword>
<feature type="compositionally biased region" description="Polar residues" evidence="2">
    <location>
        <begin position="537"/>
        <end position="559"/>
    </location>
</feature>
<feature type="compositionally biased region" description="Low complexity" evidence="2">
    <location>
        <begin position="111"/>
        <end position="122"/>
    </location>
</feature>
<sequence>MGTVPDPLRSAKLSLVSTSAEEEHLGDLQPAKHQPQPPSGQRASNGFPCSPSSSAGVCLFDLSCTGAASTQRCQQCHTDDDSQQEAFSPRLASTTGEEGHPADVKLAGCSQPAGIQAPAAGALSVGPGPEMMPAPQSSRQFVQGSQAKTSSLTQIDDSALKPQGTDDQPPLGVLNYSSPGDSVGVNQFCHTSQANLLQRSENDRAAEKNGSAVCQSALPARRTEADAGRDPQASLEAKSGAADTAQLHPPGKTEALQSSEAPAQSGHGSPRPAHNLDPTPGSPNPTQLSKFRETGTMTAQPESSPFTQEAVSRTWRDAEVQAVATVESKSASTSPSIFAAFLKGNPPPEEKEELHIIYQGDMGLSQAAVTDSLSSQQKFPCSPSITSKSTVVAVTASAQTQPVKLPGVPSDVTSPVPADNAEPVLPCSPAAVTSQGTSVGNAEMTSAAHDVKDAAQLPKDAPVPPKPIPAEQLGVDSSNQTPTQSGTGAGEPSTPSTDAVPGAQTNVRDLVPRAGSSRSPLLSGKDSEVKQKEVLGSSDQKPVQTKGASQGQASPNQSVVKPKEENLVVLDPKGGLNVSSQPAAVHAQACSQDAAEKESSGQSPMAGGQNLQAGLTPESSVSSASLAPPMASPAAPQQQGLRARESRHDLHAAAIPASSQAVPNPGENKKHSTPAMEAKVQVKQSKHVRDVVWDEQGMTWEVYGASLDPESLGIAIQNHLQRQIREHEKLIRAQNSQTRKSISSDTSSNKKLKGRQHNVFQSMLQNFRRPNCCVRPAPSSVLD</sequence>
<feature type="region of interest" description="Disordered" evidence="2">
    <location>
        <begin position="403"/>
        <end position="675"/>
    </location>
</feature>
<dbReference type="GO" id="GO:0005886">
    <property type="term" value="C:plasma membrane"/>
    <property type="evidence" value="ECO:0007669"/>
    <property type="project" value="TreeGrafter"/>
</dbReference>
<evidence type="ECO:0000256" key="2">
    <source>
        <dbReference type="SAM" id="MobiDB-lite"/>
    </source>
</evidence>